<feature type="domain" description="HD-associated" evidence="1">
    <location>
        <begin position="31"/>
        <end position="139"/>
    </location>
</feature>
<dbReference type="EMBL" id="BARV01019982">
    <property type="protein sequence ID" value="GAI22177.1"/>
    <property type="molecule type" value="Genomic_DNA"/>
</dbReference>
<organism evidence="2">
    <name type="scientific">marine sediment metagenome</name>
    <dbReference type="NCBI Taxonomy" id="412755"/>
    <lineage>
        <taxon>unclassified sequences</taxon>
        <taxon>metagenomes</taxon>
        <taxon>ecological metagenomes</taxon>
    </lineage>
</organism>
<name>X1LS29_9ZZZZ</name>
<dbReference type="SUPFAM" id="SSF109604">
    <property type="entry name" value="HD-domain/PDEase-like"/>
    <property type="match status" value="1"/>
</dbReference>
<dbReference type="PANTHER" id="PTHR11373:SF4">
    <property type="entry name" value="DEOXYNUCLEOSIDE TRIPHOSPHATE TRIPHOSPHOHYDROLASE SAMHD1"/>
    <property type="match status" value="1"/>
</dbReference>
<dbReference type="Gene3D" id="1.10.3210.10">
    <property type="entry name" value="Hypothetical protein af1432"/>
    <property type="match status" value="1"/>
</dbReference>
<evidence type="ECO:0000313" key="2">
    <source>
        <dbReference type="EMBL" id="GAI22177.1"/>
    </source>
</evidence>
<dbReference type="PANTHER" id="PTHR11373">
    <property type="entry name" value="DEOXYNUCLEOSIDE TRIPHOSPHATE TRIPHOSPHOHYDROLASE"/>
    <property type="match status" value="1"/>
</dbReference>
<comment type="caution">
    <text evidence="2">The sequence shown here is derived from an EMBL/GenBank/DDBJ whole genome shotgun (WGS) entry which is preliminary data.</text>
</comment>
<dbReference type="InterPro" id="IPR045509">
    <property type="entry name" value="HD_assoc_2"/>
</dbReference>
<dbReference type="GO" id="GO:0008832">
    <property type="term" value="F:dGTPase activity"/>
    <property type="evidence" value="ECO:0007669"/>
    <property type="project" value="TreeGrafter"/>
</dbReference>
<reference evidence="2" key="1">
    <citation type="journal article" date="2014" name="Front. Microbiol.">
        <title>High frequency of phylogenetically diverse reductive dehalogenase-homologous genes in deep subseafloor sedimentary metagenomes.</title>
        <authorList>
            <person name="Kawai M."/>
            <person name="Futagami T."/>
            <person name="Toyoda A."/>
            <person name="Takaki Y."/>
            <person name="Nishi S."/>
            <person name="Hori S."/>
            <person name="Arai W."/>
            <person name="Tsubouchi T."/>
            <person name="Morono Y."/>
            <person name="Uchiyama I."/>
            <person name="Ito T."/>
            <person name="Fujiyama A."/>
            <person name="Inagaki F."/>
            <person name="Takami H."/>
        </authorList>
    </citation>
    <scope>NUCLEOTIDE SEQUENCE</scope>
    <source>
        <strain evidence="2">Expedition CK06-06</strain>
    </source>
</reference>
<protein>
    <recommendedName>
        <fullName evidence="1">HD-associated domain-containing protein</fullName>
    </recommendedName>
</protein>
<evidence type="ECO:0000259" key="1">
    <source>
        <dbReference type="Pfam" id="PF19276"/>
    </source>
</evidence>
<dbReference type="Pfam" id="PF19276">
    <property type="entry name" value="HD_assoc_2"/>
    <property type="match status" value="1"/>
</dbReference>
<sequence length="141" mass="16459">MDQIIRSAVDVDKLDFIVRDTYHTGAQYGYVDIFRLIHMLDILNENLAIDLGALSALESFILARIESFRSIYFHRVGRAVQIMLAMAMEEAKDELGLTDFKSPEQYLVLNDYTMWTMLKECKKSKAIIENLERRRLLKCVY</sequence>
<accession>X1LS29</accession>
<proteinExistence type="predicted"/>
<gene>
    <name evidence="2" type="ORF">S06H3_33470</name>
</gene>
<dbReference type="GO" id="GO:0006203">
    <property type="term" value="P:dGTP catabolic process"/>
    <property type="evidence" value="ECO:0007669"/>
    <property type="project" value="TreeGrafter"/>
</dbReference>
<dbReference type="InterPro" id="IPR050135">
    <property type="entry name" value="dGTPase-like"/>
</dbReference>
<feature type="non-terminal residue" evidence="2">
    <location>
        <position position="141"/>
    </location>
</feature>
<dbReference type="AlphaFoldDB" id="X1LS29"/>